<name>A0AAV1YA66_LUPLU</name>
<sequence length="49" mass="5588">MARSEMSKYKANNAYPWDPSFAAGGQNHCLTSSFDILPGVWIRIRHSLY</sequence>
<reference evidence="1 2" key="1">
    <citation type="submission" date="2024-03" db="EMBL/GenBank/DDBJ databases">
        <authorList>
            <person name="Martinez-Hernandez J."/>
        </authorList>
    </citation>
    <scope>NUCLEOTIDE SEQUENCE [LARGE SCALE GENOMIC DNA]</scope>
</reference>
<evidence type="ECO:0000313" key="2">
    <source>
        <dbReference type="Proteomes" id="UP001497480"/>
    </source>
</evidence>
<keyword evidence="2" id="KW-1185">Reference proteome</keyword>
<comment type="caution">
    <text evidence="1">The sequence shown here is derived from an EMBL/GenBank/DDBJ whole genome shotgun (WGS) entry which is preliminary data.</text>
</comment>
<proteinExistence type="predicted"/>
<gene>
    <name evidence="1" type="ORF">LLUT_LOCUS31029</name>
</gene>
<dbReference type="EMBL" id="CAXHTB010000022">
    <property type="protein sequence ID" value="CAL0329969.1"/>
    <property type="molecule type" value="Genomic_DNA"/>
</dbReference>
<dbReference type="Proteomes" id="UP001497480">
    <property type="component" value="Unassembled WGS sequence"/>
</dbReference>
<accession>A0AAV1YA66</accession>
<organism evidence="1 2">
    <name type="scientific">Lupinus luteus</name>
    <name type="common">European yellow lupine</name>
    <dbReference type="NCBI Taxonomy" id="3873"/>
    <lineage>
        <taxon>Eukaryota</taxon>
        <taxon>Viridiplantae</taxon>
        <taxon>Streptophyta</taxon>
        <taxon>Embryophyta</taxon>
        <taxon>Tracheophyta</taxon>
        <taxon>Spermatophyta</taxon>
        <taxon>Magnoliopsida</taxon>
        <taxon>eudicotyledons</taxon>
        <taxon>Gunneridae</taxon>
        <taxon>Pentapetalae</taxon>
        <taxon>rosids</taxon>
        <taxon>fabids</taxon>
        <taxon>Fabales</taxon>
        <taxon>Fabaceae</taxon>
        <taxon>Papilionoideae</taxon>
        <taxon>50 kb inversion clade</taxon>
        <taxon>genistoids sensu lato</taxon>
        <taxon>core genistoids</taxon>
        <taxon>Genisteae</taxon>
        <taxon>Lupinus</taxon>
    </lineage>
</organism>
<dbReference type="AlphaFoldDB" id="A0AAV1YA66"/>
<protein>
    <submittedName>
        <fullName evidence="1">Uncharacterized protein</fullName>
    </submittedName>
</protein>
<evidence type="ECO:0000313" key="1">
    <source>
        <dbReference type="EMBL" id="CAL0329969.1"/>
    </source>
</evidence>